<dbReference type="OrthoDB" id="9803035at2"/>
<gene>
    <name evidence="3" type="ordered locus">Cagg_2358</name>
</gene>
<dbReference type="eggNOG" id="COG0204">
    <property type="taxonomic scope" value="Bacteria"/>
</dbReference>
<feature type="compositionally biased region" description="Acidic residues" evidence="1">
    <location>
        <begin position="1"/>
        <end position="10"/>
    </location>
</feature>
<organism evidence="3 4">
    <name type="scientific">Chloroflexus aggregans (strain MD-66 / DSM 9485)</name>
    <dbReference type="NCBI Taxonomy" id="326427"/>
    <lineage>
        <taxon>Bacteria</taxon>
        <taxon>Bacillati</taxon>
        <taxon>Chloroflexota</taxon>
        <taxon>Chloroflexia</taxon>
        <taxon>Chloroflexales</taxon>
        <taxon>Chloroflexineae</taxon>
        <taxon>Chloroflexaceae</taxon>
        <taxon>Chloroflexus</taxon>
    </lineage>
</organism>
<dbReference type="CDD" id="cd07987">
    <property type="entry name" value="LPLAT_MGAT-like"/>
    <property type="match status" value="1"/>
</dbReference>
<dbReference type="HOGENOM" id="CLU_042900_0_0_0"/>
<dbReference type="GO" id="GO:0016746">
    <property type="term" value="F:acyltransferase activity"/>
    <property type="evidence" value="ECO:0007669"/>
    <property type="project" value="UniProtKB-KW"/>
</dbReference>
<dbReference type="KEGG" id="cag:Cagg_2358"/>
<reference evidence="3" key="1">
    <citation type="submission" date="2008-12" db="EMBL/GenBank/DDBJ databases">
        <title>Complete sequence of Chloroflexus aggregans DSM 9485.</title>
        <authorList>
            <consortium name="US DOE Joint Genome Institute"/>
            <person name="Lucas S."/>
            <person name="Copeland A."/>
            <person name="Lapidus A."/>
            <person name="Glavina del Rio T."/>
            <person name="Dalin E."/>
            <person name="Tice H."/>
            <person name="Pitluck S."/>
            <person name="Foster B."/>
            <person name="Larimer F."/>
            <person name="Land M."/>
            <person name="Hauser L."/>
            <person name="Kyrpides N."/>
            <person name="Mikhailova N."/>
            <person name="Bryant D."/>
            <person name="Richardson P."/>
        </authorList>
    </citation>
    <scope>NUCLEOTIDE SEQUENCE</scope>
    <source>
        <strain evidence="3">DSM 9485</strain>
    </source>
</reference>
<dbReference type="EMBL" id="CP001337">
    <property type="protein sequence ID" value="ACL25236.1"/>
    <property type="molecule type" value="Genomic_DNA"/>
</dbReference>
<feature type="region of interest" description="Disordered" evidence="1">
    <location>
        <begin position="1"/>
        <end position="75"/>
    </location>
</feature>
<sequence>MNEEQQDSAFEESAVGRPHRRGRTKAVAVAIESGAPASAAASPDHTASAEDVADRREATDPPSAVSVKWESPQPSRATAEQLFEVEIDIRQHSEQQTGSQAALGNFAAGVVHLIGENLQRMTAAQIERVNSMLQGVDLRDYLDPDFWRGIGMVLRYQIDEQVQFIQRRLRGDYTTDPFGMDRDIIEVARPFLTFMYRTWWRVTTTGLEHVPSEGRALLVANHSGVLPWDGAMIATAVVNDHPAQNERIVRSLHLHWFTTLPVIAPTLAALGQVPGIPENAIRLLERDELVCVFPEGLKGVGKLFKDRYKLARFGRGGFVQAALRTQAPIVPVAVVGAEEIYPMLANAEGIAKLLGFPYFPLTPFFPWFGLLGVIPLPTHWYITFCPPIDTSGYGPEAADDPITVLALSEQVRETIQATINQKLAERPSVF</sequence>
<keyword evidence="3" id="KW-0012">Acyltransferase</keyword>
<dbReference type="GO" id="GO:0016020">
    <property type="term" value="C:membrane"/>
    <property type="evidence" value="ECO:0007669"/>
    <property type="project" value="TreeGrafter"/>
</dbReference>
<proteinExistence type="predicted"/>
<dbReference type="STRING" id="326427.Cagg_2358"/>
<keyword evidence="4" id="KW-1185">Reference proteome</keyword>
<evidence type="ECO:0000256" key="1">
    <source>
        <dbReference type="SAM" id="MobiDB-lite"/>
    </source>
</evidence>
<dbReference type="SMART" id="SM00563">
    <property type="entry name" value="PlsC"/>
    <property type="match status" value="1"/>
</dbReference>
<dbReference type="AlphaFoldDB" id="B8G363"/>
<protein>
    <submittedName>
        <fullName evidence="3">Phospholipid/glycerol acyltransferase</fullName>
    </submittedName>
</protein>
<dbReference type="Pfam" id="PF01553">
    <property type="entry name" value="Acyltransferase"/>
    <property type="match status" value="1"/>
</dbReference>
<accession>B8G363</accession>
<name>B8G363_CHLAD</name>
<feature type="compositionally biased region" description="Low complexity" evidence="1">
    <location>
        <begin position="28"/>
        <end position="46"/>
    </location>
</feature>
<dbReference type="InterPro" id="IPR002123">
    <property type="entry name" value="Plipid/glycerol_acylTrfase"/>
</dbReference>
<evidence type="ECO:0000259" key="2">
    <source>
        <dbReference type="SMART" id="SM00563"/>
    </source>
</evidence>
<dbReference type="PANTHER" id="PTHR22753">
    <property type="entry name" value="TRANSMEMBRANE PROTEIN 68"/>
    <property type="match status" value="1"/>
</dbReference>
<evidence type="ECO:0000313" key="3">
    <source>
        <dbReference type="EMBL" id="ACL25236.1"/>
    </source>
</evidence>
<keyword evidence="3" id="KW-0808">Transferase</keyword>
<feature type="domain" description="Phospholipid/glycerol acyltransferase" evidence="2">
    <location>
        <begin position="216"/>
        <end position="337"/>
    </location>
</feature>
<dbReference type="RefSeq" id="WP_015941094.1">
    <property type="nucleotide sequence ID" value="NC_011831.1"/>
</dbReference>
<evidence type="ECO:0000313" key="4">
    <source>
        <dbReference type="Proteomes" id="UP000002508"/>
    </source>
</evidence>
<dbReference type="PANTHER" id="PTHR22753:SF14">
    <property type="entry name" value="MONOACYLGLYCEROL_DIACYLGLYCEROL O-ACYLTRANSFERASE"/>
    <property type="match status" value="1"/>
</dbReference>
<dbReference type="Proteomes" id="UP000002508">
    <property type="component" value="Chromosome"/>
</dbReference>
<dbReference type="SUPFAM" id="SSF69593">
    <property type="entry name" value="Glycerol-3-phosphate (1)-acyltransferase"/>
    <property type="match status" value="1"/>
</dbReference>